<protein>
    <recommendedName>
        <fullName evidence="3">6-pyruvoyltetrahydropterin synthase</fullName>
    </recommendedName>
</protein>
<reference evidence="1 2" key="1">
    <citation type="submission" date="2016-11" db="EMBL/GenBank/DDBJ databases">
        <title>The macronuclear genome of Stentor coeruleus: a giant cell with tiny introns.</title>
        <authorList>
            <person name="Slabodnick M."/>
            <person name="Ruby J.G."/>
            <person name="Reiff S.B."/>
            <person name="Swart E.C."/>
            <person name="Gosai S."/>
            <person name="Prabakaran S."/>
            <person name="Witkowska E."/>
            <person name="Larue G.E."/>
            <person name="Fisher S."/>
            <person name="Freeman R.M."/>
            <person name="Gunawardena J."/>
            <person name="Chu W."/>
            <person name="Stover N.A."/>
            <person name="Gregory B.D."/>
            <person name="Nowacki M."/>
            <person name="Derisi J."/>
            <person name="Roy S.W."/>
            <person name="Marshall W.F."/>
            <person name="Sood P."/>
        </authorList>
    </citation>
    <scope>NUCLEOTIDE SEQUENCE [LARGE SCALE GENOMIC DNA]</scope>
    <source>
        <strain evidence="1">WM001</strain>
    </source>
</reference>
<dbReference type="AlphaFoldDB" id="A0A1R2C963"/>
<dbReference type="EMBL" id="MPUH01000235">
    <property type="protein sequence ID" value="OMJ85505.1"/>
    <property type="molecule type" value="Genomic_DNA"/>
</dbReference>
<gene>
    <name evidence="1" type="ORF">SteCoe_13197</name>
</gene>
<dbReference type="InterPro" id="IPR038418">
    <property type="entry name" value="6-PTP_synth/QueD_sf"/>
</dbReference>
<comment type="caution">
    <text evidence="1">The sequence shown here is derived from an EMBL/GenBank/DDBJ whole genome shotgun (WGS) entry which is preliminary data.</text>
</comment>
<evidence type="ECO:0000313" key="2">
    <source>
        <dbReference type="Proteomes" id="UP000187209"/>
    </source>
</evidence>
<evidence type="ECO:0008006" key="3">
    <source>
        <dbReference type="Google" id="ProtNLM"/>
    </source>
</evidence>
<proteinExistence type="predicted"/>
<keyword evidence="2" id="KW-1185">Reference proteome</keyword>
<accession>A0A1R2C963</accession>
<dbReference type="SUPFAM" id="SSF55620">
    <property type="entry name" value="Tetrahydrobiopterin biosynthesis enzymes-like"/>
    <property type="match status" value="1"/>
</dbReference>
<dbReference type="Proteomes" id="UP000187209">
    <property type="component" value="Unassembled WGS sequence"/>
</dbReference>
<sequence>MISSIAIKVFHKQSRLEVFRLVSSYDLSEHNLQWVNYYLGVEIIAESLQPCGIIMDLGICKQELKRIISLLNKKLILSNQDSQYIIEEGQETYKLIIKGDFFYEVPKNLCVMVDKKTAPIEDLSEFIGTFFVESLKLKSCIPSLLELRVFVSESRECSKPSYIVKF</sequence>
<dbReference type="Gene3D" id="3.30.479.10">
    <property type="entry name" value="6-pyruvoyl tetrahydropterin synthase/QueD"/>
    <property type="match status" value="1"/>
</dbReference>
<evidence type="ECO:0000313" key="1">
    <source>
        <dbReference type="EMBL" id="OMJ85505.1"/>
    </source>
</evidence>
<organism evidence="1 2">
    <name type="scientific">Stentor coeruleus</name>
    <dbReference type="NCBI Taxonomy" id="5963"/>
    <lineage>
        <taxon>Eukaryota</taxon>
        <taxon>Sar</taxon>
        <taxon>Alveolata</taxon>
        <taxon>Ciliophora</taxon>
        <taxon>Postciliodesmatophora</taxon>
        <taxon>Heterotrichea</taxon>
        <taxon>Heterotrichida</taxon>
        <taxon>Stentoridae</taxon>
        <taxon>Stentor</taxon>
    </lineage>
</organism>
<name>A0A1R2C963_9CILI</name>